<reference evidence="1" key="1">
    <citation type="submission" date="2022-05" db="EMBL/GenBank/DDBJ databases">
        <title>Chromosome-level genome of Chaenocephalus aceratus.</title>
        <authorList>
            <person name="Park H."/>
        </authorList>
    </citation>
    <scope>NUCLEOTIDE SEQUENCE</scope>
    <source>
        <strain evidence="1">KU_202001</strain>
    </source>
</reference>
<feature type="non-terminal residue" evidence="1">
    <location>
        <position position="115"/>
    </location>
</feature>
<gene>
    <name evidence="1" type="ORF">KUCAC02_014765</name>
</gene>
<dbReference type="Proteomes" id="UP001057452">
    <property type="component" value="Chromosome 16"/>
</dbReference>
<organism evidence="1 2">
    <name type="scientific">Chaenocephalus aceratus</name>
    <name type="common">Blackfin icefish</name>
    <name type="synonym">Chaenichthys aceratus</name>
    <dbReference type="NCBI Taxonomy" id="36190"/>
    <lineage>
        <taxon>Eukaryota</taxon>
        <taxon>Metazoa</taxon>
        <taxon>Chordata</taxon>
        <taxon>Craniata</taxon>
        <taxon>Vertebrata</taxon>
        <taxon>Euteleostomi</taxon>
        <taxon>Actinopterygii</taxon>
        <taxon>Neopterygii</taxon>
        <taxon>Teleostei</taxon>
        <taxon>Neoteleostei</taxon>
        <taxon>Acanthomorphata</taxon>
        <taxon>Eupercaria</taxon>
        <taxon>Perciformes</taxon>
        <taxon>Notothenioidei</taxon>
        <taxon>Channichthyidae</taxon>
        <taxon>Chaenocephalus</taxon>
    </lineage>
</organism>
<comment type="caution">
    <text evidence="1">The sequence shown here is derived from an EMBL/GenBank/DDBJ whole genome shotgun (WGS) entry which is preliminary data.</text>
</comment>
<dbReference type="EMBL" id="CM043800">
    <property type="protein sequence ID" value="KAI4811898.1"/>
    <property type="molecule type" value="Genomic_DNA"/>
</dbReference>
<name>A0ACB9WF23_CHAAC</name>
<evidence type="ECO:0000313" key="1">
    <source>
        <dbReference type="EMBL" id="KAI4811898.1"/>
    </source>
</evidence>
<keyword evidence="2" id="KW-1185">Reference proteome</keyword>
<sequence length="115" mass="12359">QEAIRKFPQAPANQNPAQSRKIPLGLPTTTVHAHGAYKDTHTTLIPLFLSSSPNLSYTMPPPPLAADVLYLDCPPPPRLSPIVPSTSLSFLVPGLVKQCPHPPDIICREPPIGVT</sequence>
<accession>A0ACB9WF23</accession>
<protein>
    <submittedName>
        <fullName evidence="1">Uncharacterized protein</fullName>
    </submittedName>
</protein>
<feature type="non-terminal residue" evidence="1">
    <location>
        <position position="1"/>
    </location>
</feature>
<evidence type="ECO:0000313" key="2">
    <source>
        <dbReference type="Proteomes" id="UP001057452"/>
    </source>
</evidence>
<proteinExistence type="predicted"/>